<dbReference type="EMBL" id="OU342829">
    <property type="protein sequence ID" value="CAG7579748.1"/>
    <property type="molecule type" value="Genomic_DNA"/>
</dbReference>
<gene>
    <name evidence="1" type="ORF">SLAVMIC_00074</name>
</gene>
<protein>
    <submittedName>
        <fullName evidence="1">Uncharacterized protein</fullName>
    </submittedName>
</protein>
<name>A0A8D9FR92_9VIRU</name>
<evidence type="ECO:0000313" key="1">
    <source>
        <dbReference type="EMBL" id="CAG7579748.1"/>
    </source>
</evidence>
<organism evidence="1">
    <name type="scientific">uncultured marine phage</name>
    <dbReference type="NCBI Taxonomy" id="707152"/>
    <lineage>
        <taxon>Viruses</taxon>
        <taxon>environmental samples</taxon>
    </lineage>
</organism>
<proteinExistence type="predicted"/>
<sequence length="195" mass="22801">MKKLKRFNEFFDSEKLRDESGIELDFGGNFLTKYFKKKQNEKTLKSAAAEAMKGFSDINQKAHSMILYILRECPLLRTEYFDIKGGKSISPNDENMKSNVVFDYYYKHEETEWRLLIIINLKKLTVMTSYQADIYGFDVISGNDIMRNNSIEEMTVNINNLLVPKILEWGKETFEMTKVNPIPYTKEELFSPGNN</sequence>
<accession>A0A8D9FR92</accession>
<reference evidence="1" key="1">
    <citation type="submission" date="2021-06" db="EMBL/GenBank/DDBJ databases">
        <authorList>
            <person name="Gannon L."/>
            <person name="Redgwell R T."/>
            <person name="Michniewski S."/>
            <person name="Harrison D C."/>
            <person name="Millard A."/>
        </authorList>
    </citation>
    <scope>NUCLEOTIDE SEQUENCE</scope>
</reference>